<comment type="similarity">
    <text evidence="5">Belongs to the truncated hemoglobin family. Group II subfamily.</text>
</comment>
<evidence type="ECO:0000256" key="2">
    <source>
        <dbReference type="ARBA" id="ARBA00022617"/>
    </source>
</evidence>
<evidence type="ECO:0000256" key="3">
    <source>
        <dbReference type="ARBA" id="ARBA00022723"/>
    </source>
</evidence>
<dbReference type="Gene3D" id="1.10.490.10">
    <property type="entry name" value="Globins"/>
    <property type="match status" value="1"/>
</dbReference>
<evidence type="ECO:0000313" key="6">
    <source>
        <dbReference type="EMBL" id="MET1488808.1"/>
    </source>
</evidence>
<dbReference type="SUPFAM" id="SSF46458">
    <property type="entry name" value="Globin-like"/>
    <property type="match status" value="1"/>
</dbReference>
<evidence type="ECO:0000313" key="7">
    <source>
        <dbReference type="Proteomes" id="UP001548590"/>
    </source>
</evidence>
<dbReference type="Pfam" id="PF01152">
    <property type="entry name" value="Bac_globin"/>
    <property type="match status" value="1"/>
</dbReference>
<gene>
    <name evidence="6" type="ORF">ABVT11_03130</name>
</gene>
<keyword evidence="1" id="KW-0813">Transport</keyword>
<evidence type="ECO:0000256" key="5">
    <source>
        <dbReference type="ARBA" id="ARBA00034496"/>
    </source>
</evidence>
<name>A0ABV2CLP2_9RHOO</name>
<dbReference type="CDD" id="cd14773">
    <property type="entry name" value="TrHb2_PhHbO-like_O"/>
    <property type="match status" value="1"/>
</dbReference>
<evidence type="ECO:0000256" key="4">
    <source>
        <dbReference type="ARBA" id="ARBA00023004"/>
    </source>
</evidence>
<dbReference type="PANTHER" id="PTHR47366:SF1">
    <property type="entry name" value="TWO-ON-TWO HEMOGLOBIN-3"/>
    <property type="match status" value="1"/>
</dbReference>
<dbReference type="EMBL" id="JBEWLZ010000001">
    <property type="protein sequence ID" value="MET1488808.1"/>
    <property type="molecule type" value="Genomic_DNA"/>
</dbReference>
<keyword evidence="4" id="KW-0408">Iron</keyword>
<sequence length="150" mass="17261">MEAARTAPALVSIGSASRQTHFERIGGVEPITRLVERFYDRMDSLPEAQVIRSLHPADLTHVKLVLVAFLIEWMGGPKDYSAQRGHPRLRMRHMGFPVDAAARDAWMQCMRLAMEETIEDSGLRQQLEQAFFKTADFIRNQQESHHDHHR</sequence>
<comment type="caution">
    <text evidence="6">The sequence shown here is derived from an EMBL/GenBank/DDBJ whole genome shotgun (WGS) entry which is preliminary data.</text>
</comment>
<reference evidence="6 7" key="1">
    <citation type="submission" date="2024-07" db="EMBL/GenBank/DDBJ databases">
        <title>Uliginosibacterium paludis KCTC:42655.</title>
        <authorList>
            <person name="Kim M.K."/>
        </authorList>
    </citation>
    <scope>NUCLEOTIDE SEQUENCE [LARGE SCALE GENOMIC DNA]</scope>
    <source>
        <strain evidence="6 7">KCTC 42655</strain>
    </source>
</reference>
<keyword evidence="2" id="KW-0349">Heme</keyword>
<dbReference type="Proteomes" id="UP001548590">
    <property type="component" value="Unassembled WGS sequence"/>
</dbReference>
<accession>A0ABV2CLP2</accession>
<keyword evidence="3" id="KW-0479">Metal-binding</keyword>
<proteinExistence type="inferred from homology"/>
<dbReference type="InterPro" id="IPR012292">
    <property type="entry name" value="Globin/Proto"/>
</dbReference>
<evidence type="ECO:0000256" key="1">
    <source>
        <dbReference type="ARBA" id="ARBA00022448"/>
    </source>
</evidence>
<dbReference type="PANTHER" id="PTHR47366">
    <property type="entry name" value="TWO-ON-TWO HEMOGLOBIN-3"/>
    <property type="match status" value="1"/>
</dbReference>
<dbReference type="InterPro" id="IPR001486">
    <property type="entry name" value="Hemoglobin_trunc"/>
</dbReference>
<keyword evidence="7" id="KW-1185">Reference proteome</keyword>
<protein>
    <submittedName>
        <fullName evidence="6">Group II truncated hemoglobin</fullName>
    </submittedName>
</protein>
<dbReference type="RefSeq" id="WP_345927253.1">
    <property type="nucleotide sequence ID" value="NZ_JBDIVF010000003.1"/>
</dbReference>
<organism evidence="6 7">
    <name type="scientific">Uliginosibacterium paludis</name>
    <dbReference type="NCBI Taxonomy" id="1615952"/>
    <lineage>
        <taxon>Bacteria</taxon>
        <taxon>Pseudomonadati</taxon>
        <taxon>Pseudomonadota</taxon>
        <taxon>Betaproteobacteria</taxon>
        <taxon>Rhodocyclales</taxon>
        <taxon>Zoogloeaceae</taxon>
        <taxon>Uliginosibacterium</taxon>
    </lineage>
</organism>
<dbReference type="InterPro" id="IPR044203">
    <property type="entry name" value="GlbO/GLB3-like"/>
</dbReference>
<dbReference type="InterPro" id="IPR009050">
    <property type="entry name" value="Globin-like_sf"/>
</dbReference>